<dbReference type="SMART" id="SM00855">
    <property type="entry name" value="PGAM"/>
    <property type="match status" value="1"/>
</dbReference>
<accession>C5L093</accession>
<proteinExistence type="predicted"/>
<dbReference type="AlphaFoldDB" id="C5L093"/>
<reference evidence="1 2" key="1">
    <citation type="submission" date="2008-07" db="EMBL/GenBank/DDBJ databases">
        <authorList>
            <person name="El-Sayed N."/>
            <person name="Caler E."/>
            <person name="Inman J."/>
            <person name="Amedeo P."/>
            <person name="Hass B."/>
            <person name="Wortman J."/>
        </authorList>
    </citation>
    <scope>NUCLEOTIDE SEQUENCE [LARGE SCALE GENOMIC DNA]</scope>
    <source>
        <strain evidence="2">ATCC 50983 / TXsc</strain>
    </source>
</reference>
<protein>
    <submittedName>
        <fullName evidence="1">2,3-bisphosphoglycerate-dependent phosphoglycerate mutase, putative</fullName>
    </submittedName>
</protein>
<dbReference type="CDD" id="cd07067">
    <property type="entry name" value="HP_PGM_like"/>
    <property type="match status" value="1"/>
</dbReference>
<dbReference type="EMBL" id="GG677981">
    <property type="protein sequence ID" value="EER09951.1"/>
    <property type="molecule type" value="Genomic_DNA"/>
</dbReference>
<dbReference type="Gene3D" id="3.40.50.1240">
    <property type="entry name" value="Phosphoglycerate mutase-like"/>
    <property type="match status" value="1"/>
</dbReference>
<sequence>MPDTTPPIPLIFLIRHGQSEANVANLIVSNPEVGCKAYGLTGAGREQVKSSARAFLSQYKGASMEMEIVSSDFLRTRETAEVFASVVGFPIDKIQFDTRLRERYFGSIDMTSDGSYAKVWERDAHHESLEDFNAEEPDSVAARGLAVLKEHIKTGSKALVLVTHGDVMQILQTTLLGFKPYQYRTAVDNVNQGELRRVDPKISIAE</sequence>
<dbReference type="PANTHER" id="PTHR47821">
    <property type="entry name" value="PHOSPHOGLYCERATE MUTASE FAMILY PROTEIN"/>
    <property type="match status" value="1"/>
</dbReference>
<dbReference type="InterPro" id="IPR029033">
    <property type="entry name" value="His_PPase_superfam"/>
</dbReference>
<dbReference type="GeneID" id="9038060"/>
<dbReference type="InParanoid" id="C5L093"/>
<dbReference type="PROSITE" id="PS00175">
    <property type="entry name" value="PG_MUTASE"/>
    <property type="match status" value="1"/>
</dbReference>
<dbReference type="GO" id="GO:0003824">
    <property type="term" value="F:catalytic activity"/>
    <property type="evidence" value="ECO:0007669"/>
    <property type="project" value="InterPro"/>
</dbReference>
<name>C5L093_PERM5</name>
<evidence type="ECO:0000313" key="2">
    <source>
        <dbReference type="Proteomes" id="UP000007800"/>
    </source>
</evidence>
<keyword evidence="2" id="KW-1185">Reference proteome</keyword>
<organism evidence="2">
    <name type="scientific">Perkinsus marinus (strain ATCC 50983 / TXsc)</name>
    <dbReference type="NCBI Taxonomy" id="423536"/>
    <lineage>
        <taxon>Eukaryota</taxon>
        <taxon>Sar</taxon>
        <taxon>Alveolata</taxon>
        <taxon>Perkinsozoa</taxon>
        <taxon>Perkinsea</taxon>
        <taxon>Perkinsida</taxon>
        <taxon>Perkinsidae</taxon>
        <taxon>Perkinsus</taxon>
    </lineage>
</organism>
<gene>
    <name evidence="1" type="ORF">Pmar_PMAR018596</name>
</gene>
<dbReference type="InterPro" id="IPR001345">
    <property type="entry name" value="PG/BPGM_mutase_AS"/>
</dbReference>
<dbReference type="PANTHER" id="PTHR47821:SF2">
    <property type="entry name" value="PHOSPHOGLYCERATE MUTASE FAMILY PROTEIN"/>
    <property type="match status" value="1"/>
</dbReference>
<dbReference type="Proteomes" id="UP000007800">
    <property type="component" value="Unassembled WGS sequence"/>
</dbReference>
<evidence type="ECO:0000313" key="1">
    <source>
        <dbReference type="EMBL" id="EER09951.1"/>
    </source>
</evidence>
<dbReference type="SUPFAM" id="SSF53254">
    <property type="entry name" value="Phosphoglycerate mutase-like"/>
    <property type="match status" value="1"/>
</dbReference>
<dbReference type="RefSeq" id="XP_002778156.1">
    <property type="nucleotide sequence ID" value="XM_002778110.1"/>
</dbReference>
<dbReference type="OMA" id="ESEFQGC"/>
<dbReference type="InterPro" id="IPR013078">
    <property type="entry name" value="His_Pase_superF_clade-1"/>
</dbReference>
<dbReference type="Pfam" id="PF00300">
    <property type="entry name" value="His_Phos_1"/>
    <property type="match status" value="1"/>
</dbReference>
<dbReference type="OrthoDB" id="354304at2759"/>